<feature type="domain" description="DUF222" evidence="1">
    <location>
        <begin position="35"/>
        <end position="277"/>
    </location>
</feature>
<accession>A0ABR6BDF3</accession>
<organism evidence="2 3">
    <name type="scientific">Kutzneria viridogrisea</name>
    <dbReference type="NCBI Taxonomy" id="47990"/>
    <lineage>
        <taxon>Bacteria</taxon>
        <taxon>Bacillati</taxon>
        <taxon>Actinomycetota</taxon>
        <taxon>Actinomycetes</taxon>
        <taxon>Pseudonocardiales</taxon>
        <taxon>Pseudonocardiaceae</taxon>
        <taxon>Kutzneria</taxon>
    </lineage>
</organism>
<keyword evidence="3" id="KW-1185">Reference proteome</keyword>
<gene>
    <name evidence="2" type="ORF">BC739_002103</name>
</gene>
<dbReference type="InterPro" id="IPR003615">
    <property type="entry name" value="HNH_nuc"/>
</dbReference>
<dbReference type="EMBL" id="JACJID010000002">
    <property type="protein sequence ID" value="MBA8924904.1"/>
    <property type="molecule type" value="Genomic_DNA"/>
</dbReference>
<dbReference type="Pfam" id="PF02720">
    <property type="entry name" value="DUF222"/>
    <property type="match status" value="1"/>
</dbReference>
<comment type="caution">
    <text evidence="2">The sequence shown here is derived from an EMBL/GenBank/DDBJ whole genome shotgun (WGS) entry which is preliminary data.</text>
</comment>
<dbReference type="CDD" id="cd00085">
    <property type="entry name" value="HNHc"/>
    <property type="match status" value="1"/>
</dbReference>
<dbReference type="InterPro" id="IPR003870">
    <property type="entry name" value="DUF222"/>
</dbReference>
<reference evidence="2 3" key="1">
    <citation type="submission" date="2020-08" db="EMBL/GenBank/DDBJ databases">
        <title>Genomic Encyclopedia of Archaeal and Bacterial Type Strains, Phase II (KMG-II): from individual species to whole genera.</title>
        <authorList>
            <person name="Goeker M."/>
        </authorList>
    </citation>
    <scope>NUCLEOTIDE SEQUENCE [LARGE SCALE GENOMIC DNA]</scope>
    <source>
        <strain evidence="2 3">DSM 43850</strain>
    </source>
</reference>
<evidence type="ECO:0000259" key="1">
    <source>
        <dbReference type="Pfam" id="PF02720"/>
    </source>
</evidence>
<sequence>MGKVAIARAVLAAEAAKRTLDHVQLRLIAELDDPHELALLLRIPLGAARRKLDQAAALDRLPVVAGLLRDGRVDLDRFEVVRKRTENLDAEQARAVDAGLTGAAEWTTQELKAETDRLVCLVDPEGAQRRHVRAVKRSSQVSYRSMPDGMALLTAYLDAVPARAIFDQITADAESLDDDRSWGEKQADVFIDRMLGSGRPVTVHTDLTISAKTLIGLTAEPGYISGVGPVEAATAREIAAQGDWRKVLVDEVGMPVGVGRKRYRPPEALKEFVRVRDRVCQAPGCMRPAARCEIDHARGFASGGVTEACNLGPFCEVHHYVKTIGLYRFTRELDGTRHWTTPLGFVYTTRPKPIAEPDPP</sequence>
<name>A0ABR6BDF3_9PSEU</name>
<dbReference type="Proteomes" id="UP000517916">
    <property type="component" value="Unassembled WGS sequence"/>
</dbReference>
<dbReference type="RefSeq" id="WP_182837125.1">
    <property type="nucleotide sequence ID" value="NZ_JACJID010000002.1"/>
</dbReference>
<evidence type="ECO:0000313" key="2">
    <source>
        <dbReference type="EMBL" id="MBA8924904.1"/>
    </source>
</evidence>
<evidence type="ECO:0000313" key="3">
    <source>
        <dbReference type="Proteomes" id="UP000517916"/>
    </source>
</evidence>
<protein>
    <recommendedName>
        <fullName evidence="1">DUF222 domain-containing protein</fullName>
    </recommendedName>
</protein>
<proteinExistence type="predicted"/>